<feature type="region of interest" description="Disordered" evidence="2">
    <location>
        <begin position="1"/>
        <end position="69"/>
    </location>
</feature>
<keyword evidence="1" id="KW-0175">Coiled coil</keyword>
<dbReference type="HOGENOM" id="CLU_1949978_0_0_1"/>
<dbReference type="EMBL" id="JEMT01004223">
    <property type="protein sequence ID" value="EXX79332.1"/>
    <property type="molecule type" value="Genomic_DNA"/>
</dbReference>
<sequence length="129" mass="14866">MLEAAKRSSTSKASIHRAIKAGHLSAERRQDGTFSIDPSELSRWTESRRETSRAVRPEPERVPATETPETAAMAALAVEVRLLRERLEEMRGRTDELRAERDEWRTQAQRLALPDHTEKPPRWLAWLRA</sequence>
<evidence type="ECO:0000256" key="1">
    <source>
        <dbReference type="SAM" id="Coils"/>
    </source>
</evidence>
<name>A0A015KC24_RHIIW</name>
<feature type="compositionally biased region" description="Basic and acidic residues" evidence="2">
    <location>
        <begin position="43"/>
        <end position="63"/>
    </location>
</feature>
<proteinExistence type="predicted"/>
<dbReference type="Proteomes" id="UP000022910">
    <property type="component" value="Unassembled WGS sequence"/>
</dbReference>
<reference evidence="3 4" key="1">
    <citation type="submission" date="2014-02" db="EMBL/GenBank/DDBJ databases">
        <title>Single nucleus genome sequencing reveals high similarity among nuclei of an endomycorrhizal fungus.</title>
        <authorList>
            <person name="Lin K."/>
            <person name="Geurts R."/>
            <person name="Zhang Z."/>
            <person name="Limpens E."/>
            <person name="Saunders D.G."/>
            <person name="Mu D."/>
            <person name="Pang E."/>
            <person name="Cao H."/>
            <person name="Cha H."/>
            <person name="Lin T."/>
            <person name="Zhou Q."/>
            <person name="Shang Y."/>
            <person name="Li Y."/>
            <person name="Ivanov S."/>
            <person name="Sharma T."/>
            <person name="Velzen R.V."/>
            <person name="Ruijter N.D."/>
            <person name="Aanen D.K."/>
            <person name="Win J."/>
            <person name="Kamoun S."/>
            <person name="Bisseling T."/>
            <person name="Huang S."/>
        </authorList>
    </citation>
    <scope>NUCLEOTIDE SEQUENCE [LARGE SCALE GENOMIC DNA]</scope>
    <source>
        <strain evidence="4">DAOM197198w</strain>
    </source>
</reference>
<protein>
    <recommendedName>
        <fullName evidence="5">Helix-turn-helix domain-containing protein</fullName>
    </recommendedName>
</protein>
<evidence type="ECO:0000313" key="3">
    <source>
        <dbReference type="EMBL" id="EXX79332.1"/>
    </source>
</evidence>
<gene>
    <name evidence="3" type="ORF">RirG_006640</name>
</gene>
<feature type="coiled-coil region" evidence="1">
    <location>
        <begin position="73"/>
        <end position="107"/>
    </location>
</feature>
<keyword evidence="4" id="KW-1185">Reference proteome</keyword>
<evidence type="ECO:0000313" key="4">
    <source>
        <dbReference type="Proteomes" id="UP000022910"/>
    </source>
</evidence>
<evidence type="ECO:0000256" key="2">
    <source>
        <dbReference type="SAM" id="MobiDB-lite"/>
    </source>
</evidence>
<accession>A0A015KC24</accession>
<comment type="caution">
    <text evidence="3">The sequence shown here is derived from an EMBL/GenBank/DDBJ whole genome shotgun (WGS) entry which is preliminary data.</text>
</comment>
<dbReference type="AlphaFoldDB" id="A0A015KC24"/>
<evidence type="ECO:0008006" key="5">
    <source>
        <dbReference type="Google" id="ProtNLM"/>
    </source>
</evidence>
<organism evidence="3 4">
    <name type="scientific">Rhizophagus irregularis (strain DAOM 197198w)</name>
    <name type="common">Glomus intraradices</name>
    <dbReference type="NCBI Taxonomy" id="1432141"/>
    <lineage>
        <taxon>Eukaryota</taxon>
        <taxon>Fungi</taxon>
        <taxon>Fungi incertae sedis</taxon>
        <taxon>Mucoromycota</taxon>
        <taxon>Glomeromycotina</taxon>
        <taxon>Glomeromycetes</taxon>
        <taxon>Glomerales</taxon>
        <taxon>Glomeraceae</taxon>
        <taxon>Rhizophagus</taxon>
    </lineage>
</organism>